<feature type="chain" id="PRO_5021211469" evidence="1">
    <location>
        <begin position="17"/>
        <end position="116"/>
    </location>
</feature>
<accession>A0A4Y2AF49</accession>
<evidence type="ECO:0000313" key="3">
    <source>
        <dbReference type="Proteomes" id="UP000499080"/>
    </source>
</evidence>
<organism evidence="2 3">
    <name type="scientific">Araneus ventricosus</name>
    <name type="common">Orbweaver spider</name>
    <name type="synonym">Epeira ventricosa</name>
    <dbReference type="NCBI Taxonomy" id="182803"/>
    <lineage>
        <taxon>Eukaryota</taxon>
        <taxon>Metazoa</taxon>
        <taxon>Ecdysozoa</taxon>
        <taxon>Arthropoda</taxon>
        <taxon>Chelicerata</taxon>
        <taxon>Arachnida</taxon>
        <taxon>Araneae</taxon>
        <taxon>Araneomorphae</taxon>
        <taxon>Entelegynae</taxon>
        <taxon>Araneoidea</taxon>
        <taxon>Araneidae</taxon>
        <taxon>Araneus</taxon>
    </lineage>
</organism>
<keyword evidence="1" id="KW-0732">Signal</keyword>
<comment type="caution">
    <text evidence="2">The sequence shown here is derived from an EMBL/GenBank/DDBJ whole genome shotgun (WGS) entry which is preliminary data.</text>
</comment>
<dbReference type="EMBL" id="BGPR01000015">
    <property type="protein sequence ID" value="GBL78350.1"/>
    <property type="molecule type" value="Genomic_DNA"/>
</dbReference>
<feature type="signal peptide" evidence="1">
    <location>
        <begin position="1"/>
        <end position="16"/>
    </location>
</feature>
<dbReference type="Proteomes" id="UP000499080">
    <property type="component" value="Unassembled WGS sequence"/>
</dbReference>
<keyword evidence="3" id="KW-1185">Reference proteome</keyword>
<reference evidence="2 3" key="1">
    <citation type="journal article" date="2019" name="Sci. Rep.">
        <title>Orb-weaving spider Araneus ventricosus genome elucidates the spidroin gene catalogue.</title>
        <authorList>
            <person name="Kono N."/>
            <person name="Nakamura H."/>
            <person name="Ohtoshi R."/>
            <person name="Moran D.A.P."/>
            <person name="Shinohara A."/>
            <person name="Yoshida Y."/>
            <person name="Fujiwara M."/>
            <person name="Mori M."/>
            <person name="Tomita M."/>
            <person name="Arakawa K."/>
        </authorList>
    </citation>
    <scope>NUCLEOTIDE SEQUENCE [LARGE SCALE GENOMIC DNA]</scope>
</reference>
<proteinExistence type="predicted"/>
<sequence>MFCNFAIFLFNRILLAEYYIYSSLNLCNGRGGLVVRSRLRARRIPGSKPDSMKINRAWGPSHAKPYLVTKCPPAGVVQSLEKGCQLRCSRRHLTVVQNYEVGPEIALLLLQNGTLI</sequence>
<protein>
    <submittedName>
        <fullName evidence="2">Uncharacterized protein</fullName>
    </submittedName>
</protein>
<name>A0A4Y2AF49_ARAVE</name>
<evidence type="ECO:0000313" key="2">
    <source>
        <dbReference type="EMBL" id="GBL78350.1"/>
    </source>
</evidence>
<gene>
    <name evidence="2" type="ORF">AVEN_42876_1</name>
</gene>
<dbReference type="AlphaFoldDB" id="A0A4Y2AF49"/>
<evidence type="ECO:0000256" key="1">
    <source>
        <dbReference type="SAM" id="SignalP"/>
    </source>
</evidence>